<evidence type="ECO:0000313" key="4">
    <source>
        <dbReference type="Proteomes" id="UP000190256"/>
    </source>
</evidence>
<organism evidence="2 4">
    <name type="scientific">Clostridium tepidum</name>
    <dbReference type="NCBI Taxonomy" id="1962263"/>
    <lineage>
        <taxon>Bacteria</taxon>
        <taxon>Bacillati</taxon>
        <taxon>Bacillota</taxon>
        <taxon>Clostridia</taxon>
        <taxon>Eubacteriales</taxon>
        <taxon>Clostridiaceae</taxon>
        <taxon>Clostridium</taxon>
    </lineage>
</organism>
<dbReference type="STRING" id="1962263.BS637_03960"/>
<dbReference type="EMBL" id="MRAD01000003">
    <property type="protein sequence ID" value="OOO62976.1"/>
    <property type="molecule type" value="Genomic_DNA"/>
</dbReference>
<dbReference type="RefSeq" id="WP_078023421.1">
    <property type="nucleotide sequence ID" value="NZ_JADPGM010000002.1"/>
</dbReference>
<evidence type="ECO:0000313" key="3">
    <source>
        <dbReference type="Proteomes" id="UP000190206"/>
    </source>
</evidence>
<comment type="caution">
    <text evidence="2">The sequence shown here is derived from an EMBL/GenBank/DDBJ whole genome shotgun (WGS) entry which is preliminary data.</text>
</comment>
<reference evidence="1 3" key="1">
    <citation type="submission" date="2016-12" db="EMBL/GenBank/DDBJ databases">
        <title>Clostridium tepidum sp. nov., a close relative of Clostridium sporogenes and Clostridium botulinum Group I.</title>
        <authorList>
            <person name="Dobritsa A.P."/>
            <person name="Kutumbaka K."/>
            <person name="Werner K."/>
            <person name="Samadpour M."/>
        </authorList>
    </citation>
    <scope>NUCLEOTIDE SEQUENCE [LARGE SCALE GENOMIC DNA]</scope>
    <source>
        <strain evidence="1 3">PE</strain>
    </source>
</reference>
<proteinExistence type="predicted"/>
<dbReference type="OrthoDB" id="1933944at2"/>
<protein>
    <submittedName>
        <fullName evidence="2">Competence protein ComF</fullName>
    </submittedName>
</protein>
<evidence type="ECO:0000313" key="1">
    <source>
        <dbReference type="EMBL" id="OOO62976.1"/>
    </source>
</evidence>
<dbReference type="Proteomes" id="UP000190256">
    <property type="component" value="Unassembled WGS sequence"/>
</dbReference>
<name>A0A1S9IGU6_9CLOT</name>
<gene>
    <name evidence="1" type="ORF">BS637_03960</name>
    <name evidence="2" type="ORF">BS638_01770</name>
</gene>
<dbReference type="Proteomes" id="UP000190206">
    <property type="component" value="Unassembled WGS sequence"/>
</dbReference>
<reference evidence="2 4" key="2">
    <citation type="submission" date="2016-12" db="EMBL/GenBank/DDBJ databases">
        <title>Clostridium tepidum sp. nov., a close relative of Clostridium sporogenes and Clostridium botulinum Group I.</title>
        <authorList>
            <person name="Dobritsa A.P."/>
            <person name="Kutumbaka K.K."/>
            <person name="Werner K."/>
            <person name="Wiedmann M."/>
            <person name="Asmus A."/>
            <person name="Samadpour M."/>
        </authorList>
    </citation>
    <scope>NUCLEOTIDE SEQUENCE [LARGE SCALE GENOMIC DNA]</scope>
    <source>
        <strain evidence="2 4">IEH 97212</strain>
    </source>
</reference>
<dbReference type="AlphaFoldDB" id="A0A1S9IGU6"/>
<evidence type="ECO:0000313" key="2">
    <source>
        <dbReference type="EMBL" id="OOO69551.1"/>
    </source>
</evidence>
<sequence length="340" mass="40410">MFLLKKSKNRYEINEFSDIILNWCKGREKFLNVVSIPYNTTSFFVESILFLINNKYNILYITNEDEKSINIIQNIKKKSDFRQYSYIRKSKLNITSNFKVTNFNVAFNMNEKFDFIIYDDLSSYANINKESIKDLILSKLNNKGKCIIYSIENLFSHSRSVYIPFKKDKMPIIEPRILLTRINISNEIPFIIYDYMKWSFQSKRKVIIYTPSYFISENLYNYFQNYISKTDMNIIIDMGLDSNKSLLNFKKMKEGIFITHLFYDEFSKLNNVDLIIYGSDKNKFNYKELIYLCGTVGRGEYDFKGEIIFLANGETIHMEKAKNIIRGFNKEAWELGFLNI</sequence>
<dbReference type="EMBL" id="MRAE01000003">
    <property type="protein sequence ID" value="OOO69551.1"/>
    <property type="molecule type" value="Genomic_DNA"/>
</dbReference>
<accession>A0A1S9IGU6</accession>
<keyword evidence="3" id="KW-1185">Reference proteome</keyword>